<dbReference type="Proteomes" id="UP001156398">
    <property type="component" value="Unassembled WGS sequence"/>
</dbReference>
<dbReference type="EMBL" id="JAAGKO020000003">
    <property type="protein sequence ID" value="MDI5961820.1"/>
    <property type="molecule type" value="Genomic_DNA"/>
</dbReference>
<evidence type="ECO:0000256" key="1">
    <source>
        <dbReference type="ARBA" id="ARBA00023015"/>
    </source>
</evidence>
<dbReference type="PANTHER" id="PTHR30154">
    <property type="entry name" value="LEUCINE-RESPONSIVE REGULATORY PROTEIN"/>
    <property type="match status" value="1"/>
</dbReference>
<evidence type="ECO:0000313" key="5">
    <source>
        <dbReference type="EMBL" id="MDI5961820.1"/>
    </source>
</evidence>
<keyword evidence="1" id="KW-0805">Transcription regulation</keyword>
<dbReference type="SUPFAM" id="SSF54909">
    <property type="entry name" value="Dimeric alpha+beta barrel"/>
    <property type="match status" value="1"/>
</dbReference>
<keyword evidence="3" id="KW-0804">Transcription</keyword>
<dbReference type="AlphaFoldDB" id="A0AA90H4M6"/>
<dbReference type="GO" id="GO:0043200">
    <property type="term" value="P:response to amino acid"/>
    <property type="evidence" value="ECO:0007669"/>
    <property type="project" value="TreeGrafter"/>
</dbReference>
<dbReference type="GO" id="GO:0043565">
    <property type="term" value="F:sequence-specific DNA binding"/>
    <property type="evidence" value="ECO:0007669"/>
    <property type="project" value="InterPro"/>
</dbReference>
<dbReference type="Pfam" id="PF01037">
    <property type="entry name" value="AsnC_trans_reg"/>
    <property type="match status" value="1"/>
</dbReference>
<evidence type="ECO:0000313" key="7">
    <source>
        <dbReference type="Proteomes" id="UP001156398"/>
    </source>
</evidence>
<dbReference type="RefSeq" id="WP_271316753.1">
    <property type="nucleotide sequence ID" value="NZ_JAAGKO020000003.1"/>
</dbReference>
<dbReference type="InterPro" id="IPR036390">
    <property type="entry name" value="WH_DNA-bd_sf"/>
</dbReference>
<dbReference type="PANTHER" id="PTHR30154:SF34">
    <property type="entry name" value="TRANSCRIPTIONAL REGULATOR AZLB"/>
    <property type="match status" value="1"/>
</dbReference>
<dbReference type="InterPro" id="IPR019887">
    <property type="entry name" value="Tscrpt_reg_AsnC/Lrp_C"/>
</dbReference>
<protein>
    <submittedName>
        <fullName evidence="6">AsnC family transcriptional regulator</fullName>
    </submittedName>
</protein>
<dbReference type="SMART" id="SM00344">
    <property type="entry name" value="HTH_ASNC"/>
    <property type="match status" value="2"/>
</dbReference>
<dbReference type="Pfam" id="PF13404">
    <property type="entry name" value="HTH_AsnC-type"/>
    <property type="match status" value="2"/>
</dbReference>
<dbReference type="EMBL" id="JABXJJ020000045">
    <property type="protein sequence ID" value="MDI5973374.1"/>
    <property type="molecule type" value="Genomic_DNA"/>
</dbReference>
<keyword evidence="2" id="KW-0238">DNA-binding</keyword>
<dbReference type="PRINTS" id="PR00033">
    <property type="entry name" value="HTHASNC"/>
</dbReference>
<sequence>MTRDTAIDVLDGLDQRLVAALQCDGRLSVERAARVLDVGVRTVRRRWARLREDGTLSVVVPPPVPDLAAVTLLRVRVLRGRLATVAAALAARDDVPMVDVSATGDEISAVAVTGHAPGERLVLEQLPRSSAVTSVTAAAVLHVFRDAYGWRHDVLTAPERAALTPGRPAVPAGELDDVDRRLLSLLAPDARSPAAALAAASGLPDSTVRRRLAALAARGRLATHVLIDARRLGYAVDANLWMRVPPEQLDAAGRALAAHPAVHGALATTGAANLHAAVWLPDLAALYAFVTRDLTGLGIRSVETVLVGEAVKRPGARARYRWS</sequence>
<proteinExistence type="predicted"/>
<name>A0AA90H4M6_9ACTN</name>
<organism evidence="6">
    <name type="scientific">Streptantibioticus silvisoli</name>
    <dbReference type="NCBI Taxonomy" id="2705255"/>
    <lineage>
        <taxon>Bacteria</taxon>
        <taxon>Bacillati</taxon>
        <taxon>Actinomycetota</taxon>
        <taxon>Actinomycetes</taxon>
        <taxon>Kitasatosporales</taxon>
        <taxon>Streptomycetaceae</taxon>
        <taxon>Streptantibioticus</taxon>
    </lineage>
</organism>
<dbReference type="Gene3D" id="1.10.10.10">
    <property type="entry name" value="Winged helix-like DNA-binding domain superfamily/Winged helix DNA-binding domain"/>
    <property type="match status" value="2"/>
</dbReference>
<dbReference type="InterPro" id="IPR011008">
    <property type="entry name" value="Dimeric_a/b-barrel"/>
</dbReference>
<dbReference type="SUPFAM" id="SSF46785">
    <property type="entry name" value="Winged helix' DNA-binding domain"/>
    <property type="match status" value="2"/>
</dbReference>
<evidence type="ECO:0000256" key="2">
    <source>
        <dbReference type="ARBA" id="ARBA00023125"/>
    </source>
</evidence>
<evidence type="ECO:0000259" key="4">
    <source>
        <dbReference type="PROSITE" id="PS50956"/>
    </source>
</evidence>
<dbReference type="InterPro" id="IPR036388">
    <property type="entry name" value="WH-like_DNA-bd_sf"/>
</dbReference>
<comment type="caution">
    <text evidence="6">The sequence shown here is derived from an EMBL/GenBank/DDBJ whole genome shotgun (WGS) entry which is preliminary data.</text>
</comment>
<dbReference type="GO" id="GO:0005829">
    <property type="term" value="C:cytosol"/>
    <property type="evidence" value="ECO:0007669"/>
    <property type="project" value="TreeGrafter"/>
</dbReference>
<dbReference type="InterPro" id="IPR019888">
    <property type="entry name" value="Tscrpt_reg_AsnC-like"/>
</dbReference>
<keyword evidence="7" id="KW-1185">Reference proteome</keyword>
<evidence type="ECO:0000256" key="3">
    <source>
        <dbReference type="ARBA" id="ARBA00023163"/>
    </source>
</evidence>
<accession>A0AA90H4M6</accession>
<dbReference type="InterPro" id="IPR000485">
    <property type="entry name" value="AsnC-type_HTH_dom"/>
</dbReference>
<feature type="domain" description="HTH asnC-type" evidence="4">
    <location>
        <begin position="175"/>
        <end position="235"/>
    </location>
</feature>
<reference evidence="6 7" key="1">
    <citation type="submission" date="2023-05" db="EMBL/GenBank/DDBJ databases">
        <title>Streptantibioticus silvisoli sp. nov., acidotolerant actinomycetes 1 from pine litter.</title>
        <authorList>
            <person name="Swiecimska M."/>
            <person name="Golinska P."/>
            <person name="Sangal V."/>
            <person name="Wachnowicz B."/>
            <person name="Goodfellow M."/>
        </authorList>
    </citation>
    <scope>NUCLEOTIDE SEQUENCE</scope>
    <source>
        <strain evidence="6">SL13</strain>
        <strain evidence="5 7">SL54</strain>
    </source>
</reference>
<dbReference type="PROSITE" id="PS50956">
    <property type="entry name" value="HTH_ASNC_2"/>
    <property type="match status" value="1"/>
</dbReference>
<gene>
    <name evidence="5" type="ORF">POF43_003620</name>
    <name evidence="6" type="ORF">POF50_029200</name>
</gene>
<evidence type="ECO:0000313" key="6">
    <source>
        <dbReference type="EMBL" id="MDI5973374.1"/>
    </source>
</evidence>
<dbReference type="Gene3D" id="3.30.70.920">
    <property type="match status" value="1"/>
</dbReference>